<dbReference type="VEuPathDB" id="FungiDB:RhiirA1_450800"/>
<dbReference type="VEuPathDB" id="FungiDB:FUN_019155"/>
<accession>A0A2N0PWR5</accession>
<evidence type="ECO:0000313" key="2">
    <source>
        <dbReference type="EMBL" id="PKC11215.1"/>
    </source>
</evidence>
<proteinExistence type="predicted"/>
<feature type="region of interest" description="Disordered" evidence="1">
    <location>
        <begin position="42"/>
        <end position="63"/>
    </location>
</feature>
<name>A0A2N0PWR5_9GLOM</name>
<feature type="compositionally biased region" description="Acidic residues" evidence="1">
    <location>
        <begin position="48"/>
        <end position="63"/>
    </location>
</feature>
<sequence>MEKNIQDVELEALLEYDSVEEFSDTDRLSNRDSLNGMFNNKYEIEDITKEEEEEEEEKEEEEDTMKFYDFVANFMKKYAATKGHKVRIGGEERIDKTTQEITKRIYLCCHAGKAKSKLSKRQTKLNIYGE</sequence>
<reference evidence="2 3" key="1">
    <citation type="submission" date="2016-04" db="EMBL/GenBank/DDBJ databases">
        <title>Genome analyses suggest a sexual origin of heterokaryosis in a supposedly ancient asexual fungus.</title>
        <authorList>
            <person name="Ropars J."/>
            <person name="Sedzielewska K."/>
            <person name="Noel J."/>
            <person name="Charron P."/>
            <person name="Farinelli L."/>
            <person name="Marton T."/>
            <person name="Kruger M."/>
            <person name="Pelin A."/>
            <person name="Brachmann A."/>
            <person name="Corradi N."/>
        </authorList>
    </citation>
    <scope>NUCLEOTIDE SEQUENCE [LARGE SCALE GENOMIC DNA]</scope>
    <source>
        <strain evidence="2 3">A5</strain>
    </source>
</reference>
<evidence type="ECO:0008006" key="4">
    <source>
        <dbReference type="Google" id="ProtNLM"/>
    </source>
</evidence>
<protein>
    <recommendedName>
        <fullName evidence="4">FAR1 domain-containing protein</fullName>
    </recommendedName>
</protein>
<evidence type="ECO:0000313" key="3">
    <source>
        <dbReference type="Proteomes" id="UP000232722"/>
    </source>
</evidence>
<comment type="caution">
    <text evidence="2">The sequence shown here is derived from an EMBL/GenBank/DDBJ whole genome shotgun (WGS) entry which is preliminary data.</text>
</comment>
<dbReference type="AlphaFoldDB" id="A0A2N0PWR5"/>
<gene>
    <name evidence="2" type="ORF">RhiirA5_413363</name>
</gene>
<organism evidence="2 3">
    <name type="scientific">Rhizophagus irregularis</name>
    <dbReference type="NCBI Taxonomy" id="588596"/>
    <lineage>
        <taxon>Eukaryota</taxon>
        <taxon>Fungi</taxon>
        <taxon>Fungi incertae sedis</taxon>
        <taxon>Mucoromycota</taxon>
        <taxon>Glomeromycotina</taxon>
        <taxon>Glomeromycetes</taxon>
        <taxon>Glomerales</taxon>
        <taxon>Glomeraceae</taxon>
        <taxon>Rhizophagus</taxon>
    </lineage>
</organism>
<evidence type="ECO:0000256" key="1">
    <source>
        <dbReference type="SAM" id="MobiDB-lite"/>
    </source>
</evidence>
<dbReference type="EMBL" id="LLXJ01000325">
    <property type="protein sequence ID" value="PKC11215.1"/>
    <property type="molecule type" value="Genomic_DNA"/>
</dbReference>
<dbReference type="Proteomes" id="UP000232722">
    <property type="component" value="Unassembled WGS sequence"/>
</dbReference>
<reference evidence="2 3" key="2">
    <citation type="submission" date="2017-09" db="EMBL/GenBank/DDBJ databases">
        <title>Extensive intraspecific genome diversity in a model arbuscular mycorrhizal fungus.</title>
        <authorList>
            <person name="Chen E.C."/>
            <person name="Morin E."/>
            <person name="Beaudet D."/>
            <person name="Noel J."/>
            <person name="Ndikumana S."/>
            <person name="Charron P."/>
            <person name="St-Onge C."/>
            <person name="Giorgi J."/>
            <person name="Grigoriev I.V."/>
            <person name="Roux C."/>
            <person name="Martin F.M."/>
            <person name="Corradi N."/>
        </authorList>
    </citation>
    <scope>NUCLEOTIDE SEQUENCE [LARGE SCALE GENOMIC DNA]</scope>
    <source>
        <strain evidence="2 3">A5</strain>
    </source>
</reference>
<dbReference type="VEuPathDB" id="FungiDB:RhiirFUN_020601"/>